<reference evidence="4 5" key="1">
    <citation type="submission" date="2018-08" db="EMBL/GenBank/DDBJ databases">
        <authorList>
            <person name="Laetsch R D."/>
            <person name="Stevens L."/>
            <person name="Kumar S."/>
            <person name="Blaxter L. M."/>
        </authorList>
    </citation>
    <scope>NUCLEOTIDE SEQUENCE [LARGE SCALE GENOMIC DNA]</scope>
</reference>
<dbReference type="InterPro" id="IPR015424">
    <property type="entry name" value="PyrdxlP-dep_Trfase"/>
</dbReference>
<dbReference type="Pfam" id="PF01053">
    <property type="entry name" value="Cys_Met_Meta_PP"/>
    <property type="match status" value="1"/>
</dbReference>
<comment type="similarity">
    <text evidence="3">Belongs to the trans-sulfuration enzymes family.</text>
</comment>
<gene>
    <name evidence="4" type="ORF">NAV_LOCUS9148</name>
</gene>
<evidence type="ECO:0000256" key="1">
    <source>
        <dbReference type="ARBA" id="ARBA00001933"/>
    </source>
</evidence>
<protein>
    <submittedName>
        <fullName evidence="4">Uncharacterized protein</fullName>
    </submittedName>
</protein>
<dbReference type="InterPro" id="IPR000277">
    <property type="entry name" value="Cys/Met-Metab_PyrdxlP-dep_enz"/>
</dbReference>
<comment type="cofactor">
    <cofactor evidence="1 3">
        <name>pyridoxal 5'-phosphate</name>
        <dbReference type="ChEBI" id="CHEBI:597326"/>
    </cofactor>
</comment>
<dbReference type="AlphaFoldDB" id="A0A498SQT2"/>
<accession>A0A498SQT2</accession>
<name>A0A498SQT2_ACAVI</name>
<dbReference type="OrthoDB" id="3512640at2759"/>
<organism evidence="4 5">
    <name type="scientific">Acanthocheilonema viteae</name>
    <name type="common">Filarial nematode worm</name>
    <name type="synonym">Dipetalonema viteae</name>
    <dbReference type="NCBI Taxonomy" id="6277"/>
    <lineage>
        <taxon>Eukaryota</taxon>
        <taxon>Metazoa</taxon>
        <taxon>Ecdysozoa</taxon>
        <taxon>Nematoda</taxon>
        <taxon>Chromadorea</taxon>
        <taxon>Rhabditida</taxon>
        <taxon>Spirurina</taxon>
        <taxon>Spiruromorpha</taxon>
        <taxon>Filarioidea</taxon>
        <taxon>Onchocercidae</taxon>
        <taxon>Acanthocheilonema</taxon>
    </lineage>
</organism>
<dbReference type="GO" id="GO:0030170">
    <property type="term" value="F:pyridoxal phosphate binding"/>
    <property type="evidence" value="ECO:0007669"/>
    <property type="project" value="InterPro"/>
</dbReference>
<evidence type="ECO:0000256" key="3">
    <source>
        <dbReference type="RuleBase" id="RU362118"/>
    </source>
</evidence>
<proteinExistence type="inferred from homology"/>
<dbReference type="STRING" id="6277.A0A498SQT2"/>
<sequence length="113" mass="13366">MELYLVPKMSEEGLEPHGSLIKEADKEQSILPIERVSAKRKLQCDVGHKEIPNLKRHMRIRTAREGNSRIERIFYPEFQSHLQYEIHKKQTEGMSDMMSFYLKGELDEGKRHK</sequence>
<dbReference type="InterPro" id="IPR015422">
    <property type="entry name" value="PyrdxlP-dep_Trfase_small"/>
</dbReference>
<dbReference type="Gene3D" id="3.90.1150.10">
    <property type="entry name" value="Aspartate Aminotransferase, domain 1"/>
    <property type="match status" value="1"/>
</dbReference>
<evidence type="ECO:0000256" key="2">
    <source>
        <dbReference type="ARBA" id="ARBA00022898"/>
    </source>
</evidence>
<keyword evidence="2 3" id="KW-0663">Pyridoxal phosphate</keyword>
<keyword evidence="5" id="KW-1185">Reference proteome</keyword>
<evidence type="ECO:0000313" key="4">
    <source>
        <dbReference type="EMBL" id="VBB34357.1"/>
    </source>
</evidence>
<dbReference type="EMBL" id="UPTC01003397">
    <property type="protein sequence ID" value="VBB34357.1"/>
    <property type="molecule type" value="Genomic_DNA"/>
</dbReference>
<dbReference type="SUPFAM" id="SSF53383">
    <property type="entry name" value="PLP-dependent transferases"/>
    <property type="match status" value="1"/>
</dbReference>
<dbReference type="GO" id="GO:0019346">
    <property type="term" value="P:transsulfuration"/>
    <property type="evidence" value="ECO:0007669"/>
    <property type="project" value="InterPro"/>
</dbReference>
<dbReference type="Proteomes" id="UP000276991">
    <property type="component" value="Unassembled WGS sequence"/>
</dbReference>
<evidence type="ECO:0000313" key="5">
    <source>
        <dbReference type="Proteomes" id="UP000276991"/>
    </source>
</evidence>